<reference evidence="4" key="1">
    <citation type="submission" date="2012-02" db="EMBL/GenBank/DDBJ databases">
        <title>Whole genome shotgun sequence of Gordonia otitidis NBRC 100426.</title>
        <authorList>
            <person name="Yoshida I."/>
            <person name="Hosoyama A."/>
            <person name="Tsuchikane K."/>
            <person name="Katsumata H."/>
            <person name="Yamazaki S."/>
            <person name="Fujita N."/>
        </authorList>
    </citation>
    <scope>NUCLEOTIDE SEQUENCE [LARGE SCALE GENOMIC DNA]</scope>
    <source>
        <strain evidence="4">NBRC 100426</strain>
    </source>
</reference>
<dbReference type="EMBL" id="BAFB01000091">
    <property type="protein sequence ID" value="GAB34043.1"/>
    <property type="molecule type" value="Genomic_DNA"/>
</dbReference>
<proteinExistence type="predicted"/>
<comment type="caution">
    <text evidence="4">The sequence shown here is derived from an EMBL/GenBank/DDBJ whole genome shotgun (WGS) entry which is preliminary data.</text>
</comment>
<evidence type="ECO:0000256" key="1">
    <source>
        <dbReference type="ARBA" id="ARBA00022679"/>
    </source>
</evidence>
<dbReference type="AlphaFoldDB" id="H5TKN5"/>
<dbReference type="SMART" id="SM00563">
    <property type="entry name" value="PlsC"/>
    <property type="match status" value="1"/>
</dbReference>
<protein>
    <submittedName>
        <fullName evidence="4">Acyltransferase</fullName>
    </submittedName>
</protein>
<feature type="domain" description="Phospholipid/glycerol acyltransferase" evidence="3">
    <location>
        <begin position="59"/>
        <end position="173"/>
    </location>
</feature>
<organism evidence="4 5">
    <name type="scientific">Gordonia otitidis (strain DSM 44809 / CCUG 52243 / JCM 12355 / NBRC 100426 / IFM 10032)</name>
    <dbReference type="NCBI Taxonomy" id="1108044"/>
    <lineage>
        <taxon>Bacteria</taxon>
        <taxon>Bacillati</taxon>
        <taxon>Actinomycetota</taxon>
        <taxon>Actinomycetes</taxon>
        <taxon>Mycobacteriales</taxon>
        <taxon>Gordoniaceae</taxon>
        <taxon>Gordonia</taxon>
    </lineage>
</organism>
<dbReference type="STRING" id="1108044.GOOTI_091_00380"/>
<dbReference type="GO" id="GO:0005886">
    <property type="term" value="C:plasma membrane"/>
    <property type="evidence" value="ECO:0007669"/>
    <property type="project" value="TreeGrafter"/>
</dbReference>
<dbReference type="InterPro" id="IPR002123">
    <property type="entry name" value="Plipid/glycerol_acylTrfase"/>
</dbReference>
<keyword evidence="2 4" id="KW-0012">Acyltransferase</keyword>
<dbReference type="Proteomes" id="UP000005038">
    <property type="component" value="Unassembled WGS sequence"/>
</dbReference>
<evidence type="ECO:0000313" key="4">
    <source>
        <dbReference type="EMBL" id="GAB34043.1"/>
    </source>
</evidence>
<sequence>MSSEVSGASSSDATVRSRTGRRREPVFRILELIAAGIIRGQKMDLRLDGLDNIPADGGAVLVINHTSYVDFLPAAYGVYRAGRRTRFMIKSEMMDIRIMRFLITHTGTVPVDRSQGSAAYRAAVSSLRNGEIVAVYPEATISRSFELKEFKTGAVRMAAEAGVPLIPSIVWGAQRQWTKGGKRDIGRSGIPVAVRFGTPMPVAADADPEQATTRLRDAMRELLTRVQDEYGPHPRGEFWVPHRLGGSAPTPEEAAVIEKEEAERKAAARARKANGE</sequence>
<dbReference type="GO" id="GO:0006654">
    <property type="term" value="P:phosphatidic acid biosynthetic process"/>
    <property type="evidence" value="ECO:0007669"/>
    <property type="project" value="TreeGrafter"/>
</dbReference>
<gene>
    <name evidence="4" type="ORF">GOOTI_091_00380</name>
</gene>
<name>H5TKN5_GORO1</name>
<evidence type="ECO:0000313" key="5">
    <source>
        <dbReference type="Proteomes" id="UP000005038"/>
    </source>
</evidence>
<dbReference type="RefSeq" id="WP_007238284.1">
    <property type="nucleotide sequence ID" value="NZ_BAFB01000091.1"/>
</dbReference>
<keyword evidence="5" id="KW-1185">Reference proteome</keyword>
<keyword evidence="1" id="KW-0808">Transferase</keyword>
<dbReference type="PANTHER" id="PTHR10434:SF55">
    <property type="entry name" value="POSSIBLE ACYLTRANSFERASE"/>
    <property type="match status" value="1"/>
</dbReference>
<dbReference type="SUPFAM" id="SSF69593">
    <property type="entry name" value="Glycerol-3-phosphate (1)-acyltransferase"/>
    <property type="match status" value="1"/>
</dbReference>
<evidence type="ECO:0000259" key="3">
    <source>
        <dbReference type="SMART" id="SM00563"/>
    </source>
</evidence>
<evidence type="ECO:0000256" key="2">
    <source>
        <dbReference type="ARBA" id="ARBA00023315"/>
    </source>
</evidence>
<dbReference type="PANTHER" id="PTHR10434">
    <property type="entry name" value="1-ACYL-SN-GLYCEROL-3-PHOSPHATE ACYLTRANSFERASE"/>
    <property type="match status" value="1"/>
</dbReference>
<dbReference type="CDD" id="cd07989">
    <property type="entry name" value="LPLAT_AGPAT-like"/>
    <property type="match status" value="1"/>
</dbReference>
<accession>H5TKN5</accession>
<dbReference type="Pfam" id="PF01553">
    <property type="entry name" value="Acyltransferase"/>
    <property type="match status" value="1"/>
</dbReference>
<dbReference type="GO" id="GO:0003841">
    <property type="term" value="F:1-acylglycerol-3-phosphate O-acyltransferase activity"/>
    <property type="evidence" value="ECO:0007669"/>
    <property type="project" value="TreeGrafter"/>
</dbReference>